<keyword evidence="3" id="KW-1185">Reference proteome</keyword>
<feature type="transmembrane region" description="Helical" evidence="1">
    <location>
        <begin position="6"/>
        <end position="25"/>
    </location>
</feature>
<evidence type="ECO:0000256" key="1">
    <source>
        <dbReference type="SAM" id="Phobius"/>
    </source>
</evidence>
<gene>
    <name evidence="2" type="ORF">PAECIP111892_02245</name>
</gene>
<sequence>MEGDFGTVGASASAFVFGFLPLKAVKIKKSEDNSGRKSKYSPELRLILYSNIFVHFI</sequence>
<accession>A0ABN8G6U3</accession>
<organism evidence="2 3">
    <name type="scientific">Paenibacillus auburnensis</name>
    <dbReference type="NCBI Taxonomy" id="2905649"/>
    <lineage>
        <taxon>Bacteria</taxon>
        <taxon>Bacillati</taxon>
        <taxon>Bacillota</taxon>
        <taxon>Bacilli</taxon>
        <taxon>Bacillales</taxon>
        <taxon>Paenibacillaceae</taxon>
        <taxon>Paenibacillus</taxon>
    </lineage>
</organism>
<dbReference type="Proteomes" id="UP000838324">
    <property type="component" value="Unassembled WGS sequence"/>
</dbReference>
<dbReference type="EMBL" id="CAKMMG010000001">
    <property type="protein sequence ID" value="CAH1196481.1"/>
    <property type="molecule type" value="Genomic_DNA"/>
</dbReference>
<keyword evidence="1" id="KW-1133">Transmembrane helix</keyword>
<evidence type="ECO:0000313" key="3">
    <source>
        <dbReference type="Proteomes" id="UP000838324"/>
    </source>
</evidence>
<reference evidence="2" key="1">
    <citation type="submission" date="2022-01" db="EMBL/GenBank/DDBJ databases">
        <authorList>
            <person name="Criscuolo A."/>
        </authorList>
    </citation>
    <scope>NUCLEOTIDE SEQUENCE</scope>
    <source>
        <strain evidence="2">CIP111892</strain>
    </source>
</reference>
<comment type="caution">
    <text evidence="2">The sequence shown here is derived from an EMBL/GenBank/DDBJ whole genome shotgun (WGS) entry which is preliminary data.</text>
</comment>
<protein>
    <submittedName>
        <fullName evidence="2">Uncharacterized protein</fullName>
    </submittedName>
</protein>
<name>A0ABN8G6U3_9BACL</name>
<evidence type="ECO:0000313" key="2">
    <source>
        <dbReference type="EMBL" id="CAH1196481.1"/>
    </source>
</evidence>
<keyword evidence="1" id="KW-0472">Membrane</keyword>
<keyword evidence="1" id="KW-0812">Transmembrane</keyword>
<proteinExistence type="predicted"/>